<evidence type="ECO:0000313" key="3">
    <source>
        <dbReference type="Proteomes" id="UP000490980"/>
    </source>
</evidence>
<reference evidence="2 3" key="1">
    <citation type="submission" date="2020-03" db="EMBL/GenBank/DDBJ databases">
        <authorList>
            <person name="Lai Q."/>
        </authorList>
    </citation>
    <scope>NUCLEOTIDE SEQUENCE [LARGE SCALE GENOMIC DNA]</scope>
    <source>
        <strain evidence="2 3">CCUG 25036</strain>
    </source>
</reference>
<keyword evidence="1" id="KW-0732">Signal</keyword>
<organism evidence="2 3">
    <name type="scientific">Luteibacter anthropi</name>
    <dbReference type="NCBI Taxonomy" id="564369"/>
    <lineage>
        <taxon>Bacteria</taxon>
        <taxon>Pseudomonadati</taxon>
        <taxon>Pseudomonadota</taxon>
        <taxon>Gammaproteobacteria</taxon>
        <taxon>Lysobacterales</taxon>
        <taxon>Rhodanobacteraceae</taxon>
        <taxon>Luteibacter</taxon>
    </lineage>
</organism>
<dbReference type="SUPFAM" id="SSF50494">
    <property type="entry name" value="Trypsin-like serine proteases"/>
    <property type="match status" value="1"/>
</dbReference>
<dbReference type="Proteomes" id="UP000490980">
    <property type="component" value="Unassembled WGS sequence"/>
</dbReference>
<accession>A0A7X5ZH34</accession>
<protein>
    <submittedName>
        <fullName evidence="2">Lysyl endopeptidase</fullName>
    </submittedName>
</protein>
<feature type="signal peptide" evidence="1">
    <location>
        <begin position="1"/>
        <end position="24"/>
    </location>
</feature>
<keyword evidence="3" id="KW-1185">Reference proteome</keyword>
<dbReference type="AlphaFoldDB" id="A0A7X5ZH34"/>
<dbReference type="InterPro" id="IPR009003">
    <property type="entry name" value="Peptidase_S1_PA"/>
</dbReference>
<name>A0A7X5ZH34_9GAMM</name>
<proteinExistence type="predicted"/>
<dbReference type="PANTHER" id="PTHR36234:SF5">
    <property type="entry name" value="LYSYL ENDOPEPTIDASE"/>
    <property type="match status" value="1"/>
</dbReference>
<dbReference type="InterPro" id="IPR043504">
    <property type="entry name" value="Peptidase_S1_PA_chymotrypsin"/>
</dbReference>
<dbReference type="Gene3D" id="2.40.10.10">
    <property type="entry name" value="Trypsin-like serine proteases"/>
    <property type="match status" value="2"/>
</dbReference>
<evidence type="ECO:0000256" key="1">
    <source>
        <dbReference type="SAM" id="SignalP"/>
    </source>
</evidence>
<comment type="caution">
    <text evidence="2">The sequence shown here is derived from an EMBL/GenBank/DDBJ whole genome shotgun (WGS) entry which is preliminary data.</text>
</comment>
<dbReference type="RefSeq" id="WP_166946517.1">
    <property type="nucleotide sequence ID" value="NZ_JAARLZ010000002.1"/>
</dbReference>
<feature type="chain" id="PRO_5030625475" evidence="1">
    <location>
        <begin position="25"/>
        <end position="471"/>
    </location>
</feature>
<evidence type="ECO:0000313" key="2">
    <source>
        <dbReference type="EMBL" id="NII05403.1"/>
    </source>
</evidence>
<dbReference type="EMBL" id="JAARLZ010000002">
    <property type="protein sequence ID" value="NII05403.1"/>
    <property type="molecule type" value="Genomic_DNA"/>
</dbReference>
<sequence length="471" mass="48858">MRKKTFLSMCLSLALGLGAGAAVAQSGPQRTGSAPTEMAGDVAIEQASPASVGQARLANPRALPSSVRLQLAAPDTRTLAAARTASVQREPGAPLQVALGLKTARPDIDLAGLNWVDLPDGRHVAQFPVAATGAAGLRAAIHLETNAGRVPDGVVLHFVGAGANVFEATGKDVTADTLYWTPAVEGDTLTIELVLPRDSHSGDFHLSVPQVSYFGGSPYKAGYSDGFGNSGSCENDVVCSANSGKAAYDNATLAVAKMLFTDSSDGNSYICTGTLLNNSNSPKRQLFWSAAHCIADQTTASSLQTIWFYNTTQCHGSVSSINSNVTVLTGGATLLHRDASRDTLLLELKKTPPAGVFYQGWNSTSIANNSSTTDIHHPAGDAKKYSLGTVGAVNVNYSSRTHMTKVNWTSSVTEGGSSGSGLLTIATDGSYQLRGGLFGGPSSCSASSANKNDYFSDFGGVYSQIASYFGP</sequence>
<dbReference type="PANTHER" id="PTHR36234">
    <property type="entry name" value="LYSYL ENDOPEPTIDASE"/>
    <property type="match status" value="1"/>
</dbReference>
<gene>
    <name evidence="2" type="ORF">HBF25_03245</name>
</gene>